<dbReference type="SUPFAM" id="SSF46785">
    <property type="entry name" value="Winged helix' DNA-binding domain"/>
    <property type="match status" value="2"/>
</dbReference>
<comment type="subunit">
    <text evidence="5">Homodimer. Homodimerization may be required to stabilize the binding of ScpA to the Smc head domains. Component of a cohesin-like complex composed of ScpA, ScpB and the Smc homodimer, in which ScpA and ScpB bind to the head domain of Smc. The presence of the three proteins is required for the association of the complex with DNA.</text>
</comment>
<reference evidence="6 7" key="1">
    <citation type="submission" date="2019-03" db="EMBL/GenBank/DDBJ databases">
        <title>Genomic Encyclopedia of Type Strains, Phase IV (KMG-IV): sequencing the most valuable type-strain genomes for metagenomic binning, comparative biology and taxonomic classification.</title>
        <authorList>
            <person name="Goeker M."/>
        </authorList>
    </citation>
    <scope>NUCLEOTIDE SEQUENCE [LARGE SCALE GENOMIC DNA]</scope>
    <source>
        <strain evidence="6 7">DSM 46831</strain>
    </source>
</reference>
<accession>A0A4V2SYE2</accession>
<dbReference type="InterPro" id="IPR005234">
    <property type="entry name" value="ScpB_csome_segregation"/>
</dbReference>
<comment type="caution">
    <text evidence="6">The sequence shown here is derived from an EMBL/GenBank/DDBJ whole genome shotgun (WGS) entry which is preliminary data.</text>
</comment>
<dbReference type="RefSeq" id="WP_131847987.1">
    <property type="nucleotide sequence ID" value="NZ_SLXV01000005.1"/>
</dbReference>
<evidence type="ECO:0000256" key="3">
    <source>
        <dbReference type="ARBA" id="ARBA00022829"/>
    </source>
</evidence>
<dbReference type="OrthoDB" id="9806226at2"/>
<evidence type="ECO:0000256" key="4">
    <source>
        <dbReference type="ARBA" id="ARBA00023306"/>
    </source>
</evidence>
<dbReference type="Proteomes" id="UP000294746">
    <property type="component" value="Unassembled WGS sequence"/>
</dbReference>
<evidence type="ECO:0000256" key="2">
    <source>
        <dbReference type="ARBA" id="ARBA00022618"/>
    </source>
</evidence>
<protein>
    <recommendedName>
        <fullName evidence="5">Segregation and condensation protein B</fullName>
    </recommendedName>
</protein>
<dbReference type="InterPro" id="IPR036390">
    <property type="entry name" value="WH_DNA-bd_sf"/>
</dbReference>
<comment type="function">
    <text evidence="5">Participates in chromosomal partition during cell division. May act via the formation of a condensin-like complex containing Smc and ScpA that pull DNA away from mid-cell into both cell halves.</text>
</comment>
<sequence>MTENREYKAIIEGLLFAAGDEGLSVKELSEITELSKQEVQMFVNEMVMEWKLDQRGIQIVQVAKVYQITTLAEHNQYFEKLASAPTRSQLSRAALETLAIIAYRQPITRLEIEEIRGVKTDRTVQLLQRKGLVRETGRGEGPGRPILLGTTKEFLEYFGLNRLEDLPAPDSLFNWQEMEQERHELFERLGVEKV</sequence>
<dbReference type="Gene3D" id="1.10.10.10">
    <property type="entry name" value="Winged helix-like DNA-binding domain superfamily/Winged helix DNA-binding domain"/>
    <property type="match status" value="2"/>
</dbReference>
<dbReference type="HAMAP" id="MF_01804">
    <property type="entry name" value="ScpB"/>
    <property type="match status" value="1"/>
</dbReference>
<dbReference type="PANTHER" id="PTHR34298:SF2">
    <property type="entry name" value="SEGREGATION AND CONDENSATION PROTEIN B"/>
    <property type="match status" value="1"/>
</dbReference>
<organism evidence="6 7">
    <name type="scientific">Baia soyae</name>
    <dbReference type="NCBI Taxonomy" id="1544746"/>
    <lineage>
        <taxon>Bacteria</taxon>
        <taxon>Bacillati</taxon>
        <taxon>Bacillota</taxon>
        <taxon>Bacilli</taxon>
        <taxon>Bacillales</taxon>
        <taxon>Thermoactinomycetaceae</taxon>
        <taxon>Baia</taxon>
    </lineage>
</organism>
<comment type="similarity">
    <text evidence="5">Belongs to the ScpB family.</text>
</comment>
<dbReference type="EMBL" id="SLXV01000005">
    <property type="protein sequence ID" value="TCP69892.1"/>
    <property type="molecule type" value="Genomic_DNA"/>
</dbReference>
<dbReference type="PIRSF" id="PIRSF019345">
    <property type="entry name" value="ScpB"/>
    <property type="match status" value="1"/>
</dbReference>
<keyword evidence="4 5" id="KW-0131">Cell cycle</keyword>
<dbReference type="NCBIfam" id="TIGR00281">
    <property type="entry name" value="SMC-Scp complex subunit ScpB"/>
    <property type="match status" value="1"/>
</dbReference>
<comment type="subcellular location">
    <subcellularLocation>
        <location evidence="5">Cytoplasm</location>
    </subcellularLocation>
    <text evidence="5">Associated with two foci at the outer edges of the nucleoid region in young cells, and at four foci within both cell halves in older cells.</text>
</comment>
<evidence type="ECO:0000256" key="5">
    <source>
        <dbReference type="HAMAP-Rule" id="MF_01804"/>
    </source>
</evidence>
<dbReference type="GO" id="GO:0005737">
    <property type="term" value="C:cytoplasm"/>
    <property type="evidence" value="ECO:0007669"/>
    <property type="project" value="UniProtKB-SubCell"/>
</dbReference>
<dbReference type="GO" id="GO:0006260">
    <property type="term" value="P:DNA replication"/>
    <property type="evidence" value="ECO:0007669"/>
    <property type="project" value="UniProtKB-UniRule"/>
</dbReference>
<dbReference type="GO" id="GO:0051304">
    <property type="term" value="P:chromosome separation"/>
    <property type="evidence" value="ECO:0007669"/>
    <property type="project" value="InterPro"/>
</dbReference>
<keyword evidence="2 5" id="KW-0132">Cell division</keyword>
<keyword evidence="1 5" id="KW-0963">Cytoplasm</keyword>
<evidence type="ECO:0000313" key="7">
    <source>
        <dbReference type="Proteomes" id="UP000294746"/>
    </source>
</evidence>
<dbReference type="PANTHER" id="PTHR34298">
    <property type="entry name" value="SEGREGATION AND CONDENSATION PROTEIN B"/>
    <property type="match status" value="1"/>
</dbReference>
<dbReference type="AlphaFoldDB" id="A0A4V2SYE2"/>
<keyword evidence="7" id="KW-1185">Reference proteome</keyword>
<dbReference type="Pfam" id="PF04079">
    <property type="entry name" value="SMC_ScpB"/>
    <property type="match status" value="1"/>
</dbReference>
<dbReference type="GO" id="GO:0051301">
    <property type="term" value="P:cell division"/>
    <property type="evidence" value="ECO:0007669"/>
    <property type="project" value="UniProtKB-KW"/>
</dbReference>
<proteinExistence type="inferred from homology"/>
<gene>
    <name evidence="5" type="primary">scpB</name>
    <name evidence="6" type="ORF">EDD57_10576</name>
</gene>
<name>A0A4V2SYE2_9BACL</name>
<dbReference type="InterPro" id="IPR036388">
    <property type="entry name" value="WH-like_DNA-bd_sf"/>
</dbReference>
<evidence type="ECO:0000313" key="6">
    <source>
        <dbReference type="EMBL" id="TCP69892.1"/>
    </source>
</evidence>
<keyword evidence="3 5" id="KW-0159">Chromosome partition</keyword>
<evidence type="ECO:0000256" key="1">
    <source>
        <dbReference type="ARBA" id="ARBA00022490"/>
    </source>
</evidence>